<proteinExistence type="predicted"/>
<evidence type="ECO:0000313" key="1">
    <source>
        <dbReference type="EMBL" id="QGH74661.1"/>
    </source>
</evidence>
<reference evidence="1 2" key="1">
    <citation type="submission" date="2019-10" db="EMBL/GenBank/DDBJ databases">
        <title>Isolation and characterisation of a new family of globally distributed lytic roseophage, the Naomivirus.</title>
        <authorList>
            <person name="Rihtman B."/>
            <person name="Puxty R.J."/>
            <person name="Hapeshi A."/>
            <person name="Zhan Y."/>
            <person name="Michinevski S."/>
            <person name="Waterfield N.R."/>
            <person name="Chen F."/>
            <person name="Millard A.D."/>
            <person name="Scanlan D.J."/>
            <person name="Chen Y."/>
        </authorList>
    </citation>
    <scope>NUCLEOTIDE SEQUENCE [LARGE SCALE GENOMIC DNA]</scope>
</reference>
<dbReference type="EMBL" id="MN602266">
    <property type="protein sequence ID" value="QGH74661.1"/>
    <property type="molecule type" value="Genomic_DNA"/>
</dbReference>
<dbReference type="Proteomes" id="UP000594402">
    <property type="component" value="Segment"/>
</dbReference>
<organism evidence="1 2">
    <name type="scientific">Bacteriophage DSS3_VP1</name>
    <dbReference type="NCBI Taxonomy" id="2664196"/>
    <lineage>
        <taxon>Viruses</taxon>
        <taxon>Duplodnaviria</taxon>
        <taxon>Heunggongvirae</taxon>
        <taxon>Uroviricota</taxon>
        <taxon>Caudoviricetes</taxon>
        <taxon>Naomviridae</taxon>
        <taxon>Noahvirus</taxon>
        <taxon>Noahvirus arc</taxon>
    </lineage>
</organism>
<keyword evidence="2" id="KW-1185">Reference proteome</keyword>
<evidence type="ECO:0000313" key="2">
    <source>
        <dbReference type="Proteomes" id="UP000594402"/>
    </source>
</evidence>
<sequence length="60" mass="7052">MNKTYLIYEMGQEDPIAVCATKMLAHEFIDEYNKDGDKDVWYDTVSVIQYKDDAVWKEAL</sequence>
<name>A0A7S5FRG4_9CAUD</name>
<protein>
    <submittedName>
        <fullName evidence="1">Uncharacterized protein</fullName>
    </submittedName>
</protein>
<accession>A0A7S5FRG4</accession>
<gene>
    <name evidence="1" type="ORF">DSS3VP1_00093</name>
</gene>